<dbReference type="InterPro" id="IPR050568">
    <property type="entry name" value="Transcr_DNA_Rep_Reg"/>
</dbReference>
<name>A0A6J2YKQ5_SITOR</name>
<keyword evidence="5" id="KW-1185">Reference proteome</keyword>
<dbReference type="Gene3D" id="1.10.20.10">
    <property type="entry name" value="Histone, subunit A"/>
    <property type="match status" value="1"/>
</dbReference>
<dbReference type="RefSeq" id="XP_030763866.1">
    <property type="nucleotide sequence ID" value="XM_030908006.1"/>
</dbReference>
<dbReference type="KEGG" id="soy:115888320"/>
<dbReference type="Pfam" id="PF00808">
    <property type="entry name" value="CBFD_NFYB_HMF"/>
    <property type="match status" value="1"/>
</dbReference>
<dbReference type="InParanoid" id="A0A6J2YKQ5"/>
<evidence type="ECO:0000256" key="1">
    <source>
        <dbReference type="ARBA" id="ARBA00004123"/>
    </source>
</evidence>
<evidence type="ECO:0000259" key="4">
    <source>
        <dbReference type="Pfam" id="PF00808"/>
    </source>
</evidence>
<dbReference type="InterPro" id="IPR009072">
    <property type="entry name" value="Histone-fold"/>
</dbReference>
<reference evidence="6" key="1">
    <citation type="submission" date="2025-08" db="UniProtKB">
        <authorList>
            <consortium name="RefSeq"/>
        </authorList>
    </citation>
    <scope>IDENTIFICATION</scope>
    <source>
        <tissue evidence="6">Gonads</tissue>
    </source>
</reference>
<accession>A0A6J2YKQ5</accession>
<dbReference type="Proteomes" id="UP000504635">
    <property type="component" value="Unplaced"/>
</dbReference>
<dbReference type="GO" id="GO:0046982">
    <property type="term" value="F:protein heterodimerization activity"/>
    <property type="evidence" value="ECO:0007669"/>
    <property type="project" value="InterPro"/>
</dbReference>
<dbReference type="OrthoDB" id="636685at2759"/>
<dbReference type="CDD" id="cd22929">
    <property type="entry name" value="HFD_POLE4-like"/>
    <property type="match status" value="1"/>
</dbReference>
<evidence type="ECO:0000313" key="5">
    <source>
        <dbReference type="Proteomes" id="UP000504635"/>
    </source>
</evidence>
<dbReference type="PANTHER" id="PTHR10252:SF79">
    <property type="entry name" value="DNA POLYMERASE EPSILON SUBUNIT 4"/>
    <property type="match status" value="1"/>
</dbReference>
<evidence type="ECO:0000256" key="2">
    <source>
        <dbReference type="ARBA" id="ARBA00023242"/>
    </source>
</evidence>
<sequence length="130" mass="14510">MSELPEISIDILEQEGGITENESETPATLTESSDSSNNKKENTAVSKPVKYVKLPFAKIKHIMKMDPDCVIVQQDAVFLVTKATEMFIEFLTKETNKQLTGNKRKTIMKKDVDATVESIPQLCFLDGALE</sequence>
<dbReference type="CTD" id="56655"/>
<dbReference type="PANTHER" id="PTHR10252">
    <property type="entry name" value="HISTONE-LIKE TRANSCRIPTION FACTOR CCAAT-RELATED"/>
    <property type="match status" value="1"/>
</dbReference>
<protein>
    <submittedName>
        <fullName evidence="6">DNA polymerase epsilon subunit 4</fullName>
    </submittedName>
</protein>
<proteinExistence type="predicted"/>
<dbReference type="GeneID" id="115888320"/>
<dbReference type="AlphaFoldDB" id="A0A6J2YKQ5"/>
<comment type="subcellular location">
    <subcellularLocation>
        <location evidence="1">Nucleus</location>
    </subcellularLocation>
</comment>
<feature type="domain" description="Transcription factor CBF/NF-Y/archaeal histone" evidence="4">
    <location>
        <begin position="53"/>
        <end position="114"/>
    </location>
</feature>
<dbReference type="FunCoup" id="A0A6J2YKQ5">
    <property type="interactions" value="1502"/>
</dbReference>
<keyword evidence="2" id="KW-0539">Nucleus</keyword>
<dbReference type="SUPFAM" id="SSF47113">
    <property type="entry name" value="Histone-fold"/>
    <property type="match status" value="1"/>
</dbReference>
<dbReference type="InterPro" id="IPR003958">
    <property type="entry name" value="CBFA_NFYB_domain"/>
</dbReference>
<feature type="region of interest" description="Disordered" evidence="3">
    <location>
        <begin position="1"/>
        <end position="44"/>
    </location>
</feature>
<evidence type="ECO:0000256" key="3">
    <source>
        <dbReference type="SAM" id="MobiDB-lite"/>
    </source>
</evidence>
<organism evidence="5 6">
    <name type="scientific">Sitophilus oryzae</name>
    <name type="common">Rice weevil</name>
    <name type="synonym">Curculio oryzae</name>
    <dbReference type="NCBI Taxonomy" id="7048"/>
    <lineage>
        <taxon>Eukaryota</taxon>
        <taxon>Metazoa</taxon>
        <taxon>Ecdysozoa</taxon>
        <taxon>Arthropoda</taxon>
        <taxon>Hexapoda</taxon>
        <taxon>Insecta</taxon>
        <taxon>Pterygota</taxon>
        <taxon>Neoptera</taxon>
        <taxon>Endopterygota</taxon>
        <taxon>Coleoptera</taxon>
        <taxon>Polyphaga</taxon>
        <taxon>Cucujiformia</taxon>
        <taxon>Curculionidae</taxon>
        <taxon>Dryophthorinae</taxon>
        <taxon>Sitophilus</taxon>
    </lineage>
</organism>
<evidence type="ECO:0000313" key="6">
    <source>
        <dbReference type="RefSeq" id="XP_030763866.1"/>
    </source>
</evidence>
<gene>
    <name evidence="6" type="primary">LOC115888320</name>
</gene>
<dbReference type="GO" id="GO:0008622">
    <property type="term" value="C:epsilon DNA polymerase complex"/>
    <property type="evidence" value="ECO:0007669"/>
    <property type="project" value="TreeGrafter"/>
</dbReference>
<dbReference type="GO" id="GO:0006261">
    <property type="term" value="P:DNA-templated DNA replication"/>
    <property type="evidence" value="ECO:0007669"/>
    <property type="project" value="TreeGrafter"/>
</dbReference>